<organism evidence="1 2">
    <name type="scientific">Manihot esculenta</name>
    <name type="common">Cassava</name>
    <name type="synonym">Jatropha manihot</name>
    <dbReference type="NCBI Taxonomy" id="3983"/>
    <lineage>
        <taxon>Eukaryota</taxon>
        <taxon>Viridiplantae</taxon>
        <taxon>Streptophyta</taxon>
        <taxon>Embryophyta</taxon>
        <taxon>Tracheophyta</taxon>
        <taxon>Spermatophyta</taxon>
        <taxon>Magnoliopsida</taxon>
        <taxon>eudicotyledons</taxon>
        <taxon>Gunneridae</taxon>
        <taxon>Pentapetalae</taxon>
        <taxon>rosids</taxon>
        <taxon>fabids</taxon>
        <taxon>Malpighiales</taxon>
        <taxon>Euphorbiaceae</taxon>
        <taxon>Crotonoideae</taxon>
        <taxon>Manihoteae</taxon>
        <taxon>Manihot</taxon>
    </lineage>
</organism>
<sequence length="336" mass="38293">MTRSVVVSVDVVRLDELEEQIRNLQGCQVRALESIKAELKADSIIDVRKIMMAEMQSIMSGVLKEKGNVDGGDQGENLGVQIGVATALLPKIELMTCDGKEPEAWVRKCEKYFDIYKVLVEQRVGIATSLFLIDKADSWYQNWSKGKEILRWEEFELCRRFGEDEMADVVEEFMRVRQDGIVRDYQDRFEELRLRMERILPNLDEKYYLSVPMVRIVKPTTLSHAFEIIRFQEKLINPSGTYKNGTNSYKPYSSSPSHLTYKTSQLHHNFPHATKPPNTSPAVTKNPINFQKSNQNSITNSTHTSTSSMGQNSVNKGSAVTKYFPGHVCKQKSVNA</sequence>
<reference evidence="2" key="1">
    <citation type="journal article" date="2016" name="Nat. Biotechnol.">
        <title>Sequencing wild and cultivated cassava and related species reveals extensive interspecific hybridization and genetic diversity.</title>
        <authorList>
            <person name="Bredeson J.V."/>
            <person name="Lyons J.B."/>
            <person name="Prochnik S.E."/>
            <person name="Wu G.A."/>
            <person name="Ha C.M."/>
            <person name="Edsinger-Gonzales E."/>
            <person name="Grimwood J."/>
            <person name="Schmutz J."/>
            <person name="Rabbi I.Y."/>
            <person name="Egesi C."/>
            <person name="Nauluvula P."/>
            <person name="Lebot V."/>
            <person name="Ndunguru J."/>
            <person name="Mkamilo G."/>
            <person name="Bart R.S."/>
            <person name="Setter T.L."/>
            <person name="Gleadow R.M."/>
            <person name="Kulakow P."/>
            <person name="Ferguson M.E."/>
            <person name="Rounsley S."/>
            <person name="Rokhsar D.S."/>
        </authorList>
    </citation>
    <scope>NUCLEOTIDE SEQUENCE [LARGE SCALE GENOMIC DNA]</scope>
    <source>
        <strain evidence="2">cv. AM560-2</strain>
    </source>
</reference>
<gene>
    <name evidence="1" type="ORF">MANES_16G043152v8</name>
</gene>
<dbReference type="EMBL" id="CM004402">
    <property type="protein sequence ID" value="KAG8635495.1"/>
    <property type="molecule type" value="Genomic_DNA"/>
</dbReference>
<evidence type="ECO:0000313" key="2">
    <source>
        <dbReference type="Proteomes" id="UP000091857"/>
    </source>
</evidence>
<keyword evidence="2" id="KW-1185">Reference proteome</keyword>
<evidence type="ECO:0000313" key="1">
    <source>
        <dbReference type="EMBL" id="KAG8635495.1"/>
    </source>
</evidence>
<comment type="caution">
    <text evidence="1">The sequence shown here is derived from an EMBL/GenBank/DDBJ whole genome shotgun (WGS) entry which is preliminary data.</text>
</comment>
<proteinExistence type="predicted"/>
<accession>A0ACB7G6W7</accession>
<dbReference type="Proteomes" id="UP000091857">
    <property type="component" value="Chromosome 16"/>
</dbReference>
<name>A0ACB7G6W7_MANES</name>
<protein>
    <submittedName>
        <fullName evidence="1">Uncharacterized protein</fullName>
    </submittedName>
</protein>